<dbReference type="Proteomes" id="UP001283361">
    <property type="component" value="Unassembled WGS sequence"/>
</dbReference>
<sequence length="110" mass="12206">MQQSHSLTPDLVCVRLDQIADDGFHATRILDPTTRFGSSSGRAATRLSRENRVMQQSHSLTPDLVCVRLDQIADDGFHATRILDPTTRFGSSSGRAATRLSRENRVLVEI</sequence>
<accession>A0AAE0ZPS5</accession>
<evidence type="ECO:0000313" key="1">
    <source>
        <dbReference type="EMBL" id="KAK3773215.1"/>
    </source>
</evidence>
<organism evidence="1 2">
    <name type="scientific">Elysia crispata</name>
    <name type="common">lettuce slug</name>
    <dbReference type="NCBI Taxonomy" id="231223"/>
    <lineage>
        <taxon>Eukaryota</taxon>
        <taxon>Metazoa</taxon>
        <taxon>Spiralia</taxon>
        <taxon>Lophotrochozoa</taxon>
        <taxon>Mollusca</taxon>
        <taxon>Gastropoda</taxon>
        <taxon>Heterobranchia</taxon>
        <taxon>Euthyneura</taxon>
        <taxon>Panpulmonata</taxon>
        <taxon>Sacoglossa</taxon>
        <taxon>Placobranchoidea</taxon>
        <taxon>Plakobranchidae</taxon>
        <taxon>Elysia</taxon>
    </lineage>
</organism>
<proteinExistence type="predicted"/>
<name>A0AAE0ZPS5_9GAST</name>
<gene>
    <name evidence="1" type="ORF">RRG08_025881</name>
</gene>
<protein>
    <submittedName>
        <fullName evidence="1">Uncharacterized protein</fullName>
    </submittedName>
</protein>
<dbReference type="AlphaFoldDB" id="A0AAE0ZPS5"/>
<comment type="caution">
    <text evidence="1">The sequence shown here is derived from an EMBL/GenBank/DDBJ whole genome shotgun (WGS) entry which is preliminary data.</text>
</comment>
<keyword evidence="2" id="KW-1185">Reference proteome</keyword>
<dbReference type="EMBL" id="JAWDGP010003555">
    <property type="protein sequence ID" value="KAK3773215.1"/>
    <property type="molecule type" value="Genomic_DNA"/>
</dbReference>
<evidence type="ECO:0000313" key="2">
    <source>
        <dbReference type="Proteomes" id="UP001283361"/>
    </source>
</evidence>
<reference evidence="1" key="1">
    <citation type="journal article" date="2023" name="G3 (Bethesda)">
        <title>A reference genome for the long-term kleptoplast-retaining sea slug Elysia crispata morphotype clarki.</title>
        <authorList>
            <person name="Eastman K.E."/>
            <person name="Pendleton A.L."/>
            <person name="Shaikh M.A."/>
            <person name="Suttiyut T."/>
            <person name="Ogas R."/>
            <person name="Tomko P."/>
            <person name="Gavelis G."/>
            <person name="Widhalm J.R."/>
            <person name="Wisecaver J.H."/>
        </authorList>
    </citation>
    <scope>NUCLEOTIDE SEQUENCE</scope>
    <source>
        <strain evidence="1">ECLA1</strain>
    </source>
</reference>